<dbReference type="EMBL" id="JAQQAL010000044">
    <property type="protein sequence ID" value="MDC7228341.1"/>
    <property type="molecule type" value="Genomic_DNA"/>
</dbReference>
<evidence type="ECO:0000313" key="8">
    <source>
        <dbReference type="EMBL" id="MDC7228341.1"/>
    </source>
</evidence>
<accession>A0AAJ1IJU4</accession>
<feature type="domain" description="Solute-binding protein family 3/N-terminal" evidence="6">
    <location>
        <begin position="32"/>
        <end position="250"/>
    </location>
</feature>
<evidence type="ECO:0000256" key="2">
    <source>
        <dbReference type="ARBA" id="ARBA00010333"/>
    </source>
</evidence>
<evidence type="ECO:0000256" key="5">
    <source>
        <dbReference type="SAM" id="SignalP"/>
    </source>
</evidence>
<dbReference type="InterPro" id="IPR001320">
    <property type="entry name" value="Iontro_rcpt_C"/>
</dbReference>
<feature type="signal peptide" evidence="5">
    <location>
        <begin position="1"/>
        <end position="22"/>
    </location>
</feature>
<evidence type="ECO:0000256" key="3">
    <source>
        <dbReference type="ARBA" id="ARBA00022729"/>
    </source>
</evidence>
<feature type="domain" description="Ionotropic glutamate receptor C-terminal" evidence="7">
    <location>
        <begin position="32"/>
        <end position="250"/>
    </location>
</feature>
<dbReference type="SMART" id="SM00079">
    <property type="entry name" value="PBPe"/>
    <property type="match status" value="1"/>
</dbReference>
<dbReference type="PANTHER" id="PTHR35936">
    <property type="entry name" value="MEMBRANE-BOUND LYTIC MUREIN TRANSGLYCOSYLASE F"/>
    <property type="match status" value="1"/>
</dbReference>
<proteinExistence type="inferred from homology"/>
<reference evidence="8 9" key="1">
    <citation type="submission" date="2022-12" db="EMBL/GenBank/DDBJ databases">
        <title>Metagenome assembled genome from gulf of manar.</title>
        <authorList>
            <person name="Kohli P."/>
            <person name="Pk S."/>
            <person name="Venkata Ramana C."/>
            <person name="Sasikala C."/>
        </authorList>
    </citation>
    <scope>NUCLEOTIDE SEQUENCE [LARGE SCALE GENOMIC DNA]</scope>
    <source>
        <strain evidence="8">JB008</strain>
    </source>
</reference>
<evidence type="ECO:0000259" key="7">
    <source>
        <dbReference type="SMART" id="SM00079"/>
    </source>
</evidence>
<evidence type="ECO:0000256" key="4">
    <source>
        <dbReference type="RuleBase" id="RU003744"/>
    </source>
</evidence>
<dbReference type="CDD" id="cd13624">
    <property type="entry name" value="PBP2_Arg_Lys_His"/>
    <property type="match status" value="1"/>
</dbReference>
<keyword evidence="3 5" id="KW-0732">Signal</keyword>
<dbReference type="SUPFAM" id="SSF53850">
    <property type="entry name" value="Periplasmic binding protein-like II"/>
    <property type="match status" value="1"/>
</dbReference>
<name>A0AAJ1IJU4_9SPIO</name>
<evidence type="ECO:0000256" key="1">
    <source>
        <dbReference type="ARBA" id="ARBA00004196"/>
    </source>
</evidence>
<gene>
    <name evidence="8" type="ORF">PQJ61_16380</name>
</gene>
<dbReference type="Proteomes" id="UP001221217">
    <property type="component" value="Unassembled WGS sequence"/>
</dbReference>
<comment type="subcellular location">
    <subcellularLocation>
        <location evidence="1">Cell envelope</location>
    </subcellularLocation>
</comment>
<dbReference type="InterPro" id="IPR001638">
    <property type="entry name" value="Solute-binding_3/MltF_N"/>
</dbReference>
<dbReference type="AlphaFoldDB" id="A0AAJ1IJU4"/>
<comment type="caution">
    <text evidence="8">The sequence shown here is derived from an EMBL/GenBank/DDBJ whole genome shotgun (WGS) entry which is preliminary data.</text>
</comment>
<dbReference type="PROSITE" id="PS01039">
    <property type="entry name" value="SBP_BACTERIAL_3"/>
    <property type="match status" value="1"/>
</dbReference>
<dbReference type="GO" id="GO:0030313">
    <property type="term" value="C:cell envelope"/>
    <property type="evidence" value="ECO:0007669"/>
    <property type="project" value="UniProtKB-SubCell"/>
</dbReference>
<comment type="similarity">
    <text evidence="2 4">Belongs to the bacterial solute-binding protein 3 family.</text>
</comment>
<dbReference type="Gene3D" id="3.40.190.10">
    <property type="entry name" value="Periplasmic binding protein-like II"/>
    <property type="match status" value="2"/>
</dbReference>
<dbReference type="PANTHER" id="PTHR35936:SF17">
    <property type="entry name" value="ARGININE-BINDING EXTRACELLULAR PROTEIN ARTP"/>
    <property type="match status" value="1"/>
</dbReference>
<dbReference type="InterPro" id="IPR018313">
    <property type="entry name" value="SBP_3_CS"/>
</dbReference>
<evidence type="ECO:0000313" key="9">
    <source>
        <dbReference type="Proteomes" id="UP001221217"/>
    </source>
</evidence>
<dbReference type="GO" id="GO:0015276">
    <property type="term" value="F:ligand-gated monoatomic ion channel activity"/>
    <property type="evidence" value="ECO:0007669"/>
    <property type="project" value="InterPro"/>
</dbReference>
<dbReference type="GO" id="GO:0016020">
    <property type="term" value="C:membrane"/>
    <property type="evidence" value="ECO:0007669"/>
    <property type="project" value="InterPro"/>
</dbReference>
<feature type="chain" id="PRO_5042593501" evidence="5">
    <location>
        <begin position="23"/>
        <end position="250"/>
    </location>
</feature>
<dbReference type="Pfam" id="PF00497">
    <property type="entry name" value="SBP_bac_3"/>
    <property type="match status" value="1"/>
</dbReference>
<dbReference type="PROSITE" id="PS51257">
    <property type="entry name" value="PROKAR_LIPOPROTEIN"/>
    <property type="match status" value="1"/>
</dbReference>
<evidence type="ECO:0000259" key="6">
    <source>
        <dbReference type="SMART" id="SM00062"/>
    </source>
</evidence>
<protein>
    <submittedName>
        <fullName evidence="8">Basic amino acid ABC transporter substrate-binding protein</fullName>
    </submittedName>
</protein>
<sequence length="250" mass="27009">MKKTLIAALVAVLVLASFVSCSKKEETAESKTYIIASDCTWPPMEFINSDKEMVGYDIDFINAVAKEAGIDIEIRNTAWDGIFASLANGESDAVISSVTITEERKKTMDFSLPYINAGQVLIVPSSSSAKTLADLTGKEVGAQIGTTGAIEIDNSAAELKTYDELGFAIEDLANGRIEGVVADTPIAADYVLQNDTYKGKLMIVGDSFTDEFYGIAVKKGNTELLDLINQGINAVQDKGIDKELEDKWLR</sequence>
<organism evidence="8 9">
    <name type="scientific">Candidatus Thalassospirochaeta sargassi</name>
    <dbReference type="NCBI Taxonomy" id="3119039"/>
    <lineage>
        <taxon>Bacteria</taxon>
        <taxon>Pseudomonadati</taxon>
        <taxon>Spirochaetota</taxon>
        <taxon>Spirochaetia</taxon>
        <taxon>Spirochaetales</taxon>
        <taxon>Spirochaetaceae</taxon>
        <taxon>Candidatus Thalassospirochaeta</taxon>
    </lineage>
</organism>
<dbReference type="SMART" id="SM00062">
    <property type="entry name" value="PBPb"/>
    <property type="match status" value="1"/>
</dbReference>